<evidence type="ECO:0000256" key="1">
    <source>
        <dbReference type="SAM" id="MobiDB-lite"/>
    </source>
</evidence>
<dbReference type="AlphaFoldDB" id="A0A7J7XHW8"/>
<comment type="caution">
    <text evidence="2">The sequence shown here is derived from an EMBL/GenBank/DDBJ whole genome shotgun (WGS) entry which is preliminary data.</text>
</comment>
<name>A0A7J7XHW8_MYOMY</name>
<accession>A0A7J7XHW8</accession>
<dbReference type="Proteomes" id="UP000527355">
    <property type="component" value="Unassembled WGS sequence"/>
</dbReference>
<gene>
    <name evidence="2" type="ORF">mMyoMyo1_011664</name>
</gene>
<proteinExistence type="predicted"/>
<evidence type="ECO:0000313" key="3">
    <source>
        <dbReference type="Proteomes" id="UP000527355"/>
    </source>
</evidence>
<dbReference type="EMBL" id="JABWUV010000006">
    <property type="protein sequence ID" value="KAF6349108.1"/>
    <property type="molecule type" value="Genomic_DNA"/>
</dbReference>
<reference evidence="2 3" key="1">
    <citation type="journal article" date="2020" name="Nature">
        <title>Six reference-quality genomes reveal evolution of bat adaptations.</title>
        <authorList>
            <person name="Jebb D."/>
            <person name="Huang Z."/>
            <person name="Pippel M."/>
            <person name="Hughes G.M."/>
            <person name="Lavrichenko K."/>
            <person name="Devanna P."/>
            <person name="Winkler S."/>
            <person name="Jermiin L.S."/>
            <person name="Skirmuntt E.C."/>
            <person name="Katzourakis A."/>
            <person name="Burkitt-Gray L."/>
            <person name="Ray D.A."/>
            <person name="Sullivan K.A.M."/>
            <person name="Roscito J.G."/>
            <person name="Kirilenko B.M."/>
            <person name="Davalos L.M."/>
            <person name="Corthals A.P."/>
            <person name="Power M.L."/>
            <person name="Jones G."/>
            <person name="Ransome R.D."/>
            <person name="Dechmann D.K.N."/>
            <person name="Locatelli A.G."/>
            <person name="Puechmaille S.J."/>
            <person name="Fedrigo O."/>
            <person name="Jarvis E.D."/>
            <person name="Hiller M."/>
            <person name="Vernes S.C."/>
            <person name="Myers E.W."/>
            <person name="Teeling E.C."/>
        </authorList>
    </citation>
    <scope>NUCLEOTIDE SEQUENCE [LARGE SCALE GENOMIC DNA]</scope>
    <source>
        <strain evidence="2">MMyoMyo1</strain>
        <tissue evidence="2">Flight muscle</tissue>
    </source>
</reference>
<sequence length="130" mass="13537">MRARKGGTGGGCCLCSGTVCLSPWSLLPHMLAFQKVTGIVFSTPSLGASQGAVALVYLLVRTSVYGFPVADHRDTHTQAHIHSHTGVGDHVGCCRMSLNPRMSQNLGPGQLALHGDKDDPSAASGDTPQV</sequence>
<organism evidence="2 3">
    <name type="scientific">Myotis myotis</name>
    <name type="common">Greater mouse-eared bat</name>
    <name type="synonym">Vespertilio myotis</name>
    <dbReference type="NCBI Taxonomy" id="51298"/>
    <lineage>
        <taxon>Eukaryota</taxon>
        <taxon>Metazoa</taxon>
        <taxon>Chordata</taxon>
        <taxon>Craniata</taxon>
        <taxon>Vertebrata</taxon>
        <taxon>Euteleostomi</taxon>
        <taxon>Mammalia</taxon>
        <taxon>Eutheria</taxon>
        <taxon>Laurasiatheria</taxon>
        <taxon>Chiroptera</taxon>
        <taxon>Yangochiroptera</taxon>
        <taxon>Vespertilionidae</taxon>
        <taxon>Myotis</taxon>
    </lineage>
</organism>
<protein>
    <submittedName>
        <fullName evidence="2">Uncharacterized protein</fullName>
    </submittedName>
</protein>
<evidence type="ECO:0000313" key="2">
    <source>
        <dbReference type="EMBL" id="KAF6349108.1"/>
    </source>
</evidence>
<keyword evidence="3" id="KW-1185">Reference proteome</keyword>
<feature type="region of interest" description="Disordered" evidence="1">
    <location>
        <begin position="104"/>
        <end position="130"/>
    </location>
</feature>